<accession>A0A4Y2JAD8</accession>
<gene>
    <name evidence="2" type="ORF">AVEN_40596_1</name>
</gene>
<evidence type="ECO:0000256" key="1">
    <source>
        <dbReference type="SAM" id="MobiDB-lite"/>
    </source>
</evidence>
<evidence type="ECO:0000313" key="2">
    <source>
        <dbReference type="EMBL" id="GBM87010.1"/>
    </source>
</evidence>
<proteinExistence type="predicted"/>
<feature type="region of interest" description="Disordered" evidence="1">
    <location>
        <begin position="1"/>
        <end position="83"/>
    </location>
</feature>
<comment type="caution">
    <text evidence="2">The sequence shown here is derived from an EMBL/GenBank/DDBJ whole genome shotgun (WGS) entry which is preliminary data.</text>
</comment>
<sequence length="83" mass="9321">QMYLEQNRDRNHARREELGTGKTTDIFGTTSGIGQKTTPGIGTTPGTGKRLIFGTTSGIMTENHARDSREHGYRRENDARIWN</sequence>
<dbReference type="EMBL" id="BGPR01003355">
    <property type="protein sequence ID" value="GBM87010.1"/>
    <property type="molecule type" value="Genomic_DNA"/>
</dbReference>
<dbReference type="Proteomes" id="UP000499080">
    <property type="component" value="Unassembled WGS sequence"/>
</dbReference>
<reference evidence="2 3" key="1">
    <citation type="journal article" date="2019" name="Sci. Rep.">
        <title>Orb-weaving spider Araneus ventricosus genome elucidates the spidroin gene catalogue.</title>
        <authorList>
            <person name="Kono N."/>
            <person name="Nakamura H."/>
            <person name="Ohtoshi R."/>
            <person name="Moran D.A.P."/>
            <person name="Shinohara A."/>
            <person name="Yoshida Y."/>
            <person name="Fujiwara M."/>
            <person name="Mori M."/>
            <person name="Tomita M."/>
            <person name="Arakawa K."/>
        </authorList>
    </citation>
    <scope>NUCLEOTIDE SEQUENCE [LARGE SCALE GENOMIC DNA]</scope>
</reference>
<evidence type="ECO:0000313" key="3">
    <source>
        <dbReference type="Proteomes" id="UP000499080"/>
    </source>
</evidence>
<name>A0A4Y2JAD8_ARAVE</name>
<organism evidence="2 3">
    <name type="scientific">Araneus ventricosus</name>
    <name type="common">Orbweaver spider</name>
    <name type="synonym">Epeira ventricosa</name>
    <dbReference type="NCBI Taxonomy" id="182803"/>
    <lineage>
        <taxon>Eukaryota</taxon>
        <taxon>Metazoa</taxon>
        <taxon>Ecdysozoa</taxon>
        <taxon>Arthropoda</taxon>
        <taxon>Chelicerata</taxon>
        <taxon>Arachnida</taxon>
        <taxon>Araneae</taxon>
        <taxon>Araneomorphae</taxon>
        <taxon>Entelegynae</taxon>
        <taxon>Araneoidea</taxon>
        <taxon>Araneidae</taxon>
        <taxon>Araneus</taxon>
    </lineage>
</organism>
<feature type="compositionally biased region" description="Basic and acidic residues" evidence="1">
    <location>
        <begin position="1"/>
        <end position="19"/>
    </location>
</feature>
<keyword evidence="3" id="KW-1185">Reference proteome</keyword>
<dbReference type="AlphaFoldDB" id="A0A4Y2JAD8"/>
<feature type="compositionally biased region" description="Polar residues" evidence="1">
    <location>
        <begin position="21"/>
        <end position="30"/>
    </location>
</feature>
<feature type="non-terminal residue" evidence="2">
    <location>
        <position position="1"/>
    </location>
</feature>
<protein>
    <submittedName>
        <fullName evidence="2">Uncharacterized protein</fullName>
    </submittedName>
</protein>
<feature type="compositionally biased region" description="Low complexity" evidence="1">
    <location>
        <begin position="32"/>
        <end position="49"/>
    </location>
</feature>
<feature type="compositionally biased region" description="Basic and acidic residues" evidence="1">
    <location>
        <begin position="63"/>
        <end position="83"/>
    </location>
</feature>